<dbReference type="PANTHER" id="PTHR41700">
    <property type="entry name" value="GCN5-RELATED N-ACETYLTRANSFERASE"/>
    <property type="match status" value="1"/>
</dbReference>
<keyword evidence="2" id="KW-0808">Transferase</keyword>
<keyword evidence="2" id="KW-0012">Acyltransferase</keyword>
<dbReference type="Pfam" id="PF00583">
    <property type="entry name" value="Acetyltransf_1"/>
    <property type="match status" value="1"/>
</dbReference>
<evidence type="ECO:0000313" key="2">
    <source>
        <dbReference type="EMBL" id="MDN4075328.1"/>
    </source>
</evidence>
<evidence type="ECO:0000259" key="1">
    <source>
        <dbReference type="PROSITE" id="PS51186"/>
    </source>
</evidence>
<dbReference type="InterPro" id="IPR038764">
    <property type="entry name" value="GNAT_N_AcTrfase_prd"/>
</dbReference>
<dbReference type="InterPro" id="IPR000182">
    <property type="entry name" value="GNAT_dom"/>
</dbReference>
<dbReference type="GO" id="GO:0016746">
    <property type="term" value="F:acyltransferase activity"/>
    <property type="evidence" value="ECO:0007669"/>
    <property type="project" value="UniProtKB-KW"/>
</dbReference>
<dbReference type="PROSITE" id="PS51186">
    <property type="entry name" value="GNAT"/>
    <property type="match status" value="1"/>
</dbReference>
<dbReference type="InterPro" id="IPR016181">
    <property type="entry name" value="Acyl_CoA_acyltransferase"/>
</dbReference>
<keyword evidence="3" id="KW-1185">Reference proteome</keyword>
<gene>
    <name evidence="2" type="ORF">QYF49_20405</name>
</gene>
<feature type="domain" description="N-acetyltransferase" evidence="1">
    <location>
        <begin position="5"/>
        <end position="153"/>
    </location>
</feature>
<reference evidence="2" key="1">
    <citation type="submission" date="2023-06" db="EMBL/GenBank/DDBJ databases">
        <title>Draft Genome Sequences of Representative Paenibacillus Polymyxa, Bacillus cereus, Fictibacillus sp., and Brevibacillus agri Strains Isolated from Amazonian Dark Earth.</title>
        <authorList>
            <person name="Pellegrinetti T.A."/>
            <person name="Cunha I.C.M."/>
            <person name="Chaves M.G."/>
            <person name="Freitas A.S."/>
            <person name="Silva A.V.R."/>
            <person name="Tsai S.M."/>
            <person name="Mendes L.W."/>
        </authorList>
    </citation>
    <scope>NUCLEOTIDE SEQUENCE</scope>
    <source>
        <strain evidence="2">CENA-BCM004</strain>
    </source>
</reference>
<dbReference type="EC" id="2.3.1.-" evidence="2"/>
<comment type="caution">
    <text evidence="2">The sequence shown here is derived from an EMBL/GenBank/DDBJ whole genome shotgun (WGS) entry which is preliminary data.</text>
</comment>
<evidence type="ECO:0000313" key="3">
    <source>
        <dbReference type="Proteomes" id="UP001168694"/>
    </source>
</evidence>
<sequence length="277" mass="32103">MQARFTYKIVTELEPLSDIVELQKSVWGEEVVTSAPQMVAAIHNGGIVIGAFDNESHRLVGFCYGFAGYSQLSKKPYLCSHMMAIHPDYRNQGIGEHLKLKQREWAIGYGYEKIIWTFDPLEVKNGYLNLSKLGGYVKTYIEAYYGYMNDKLNKDTPSDRFLVEWDLLSEKVNYALRGNRNQARWKKYEKLFDIRFDGKHPIPCEDKSVEYYISGYLLPIPKEVQQMKKDAPDLVQEWRLHTRNKLNEALLNGYHVTGVIPEDDIAYYVLERSDPPA</sequence>
<dbReference type="PANTHER" id="PTHR41700:SF1">
    <property type="entry name" value="N-ACETYLTRANSFERASE DOMAIN-CONTAINING PROTEIN"/>
    <property type="match status" value="1"/>
</dbReference>
<protein>
    <submittedName>
        <fullName evidence="2">GNAT family N-acetyltransferase</fullName>
        <ecNumber evidence="2">2.3.1.-</ecNumber>
    </submittedName>
</protein>
<dbReference type="EMBL" id="JAUHLN010000005">
    <property type="protein sequence ID" value="MDN4075328.1"/>
    <property type="molecule type" value="Genomic_DNA"/>
</dbReference>
<accession>A0ABT8EBM0</accession>
<proteinExistence type="predicted"/>
<organism evidence="2 3">
    <name type="scientific">Fictibacillus terranigra</name>
    <dbReference type="NCBI Taxonomy" id="3058424"/>
    <lineage>
        <taxon>Bacteria</taxon>
        <taxon>Bacillati</taxon>
        <taxon>Bacillota</taxon>
        <taxon>Bacilli</taxon>
        <taxon>Bacillales</taxon>
        <taxon>Fictibacillaceae</taxon>
        <taxon>Fictibacillus</taxon>
    </lineage>
</organism>
<dbReference type="CDD" id="cd04301">
    <property type="entry name" value="NAT_SF"/>
    <property type="match status" value="1"/>
</dbReference>
<name>A0ABT8EBM0_9BACL</name>
<dbReference type="RefSeq" id="WP_290401442.1">
    <property type="nucleotide sequence ID" value="NZ_JAUHLN010000005.1"/>
</dbReference>
<dbReference type="Proteomes" id="UP001168694">
    <property type="component" value="Unassembled WGS sequence"/>
</dbReference>
<dbReference type="Gene3D" id="3.40.630.30">
    <property type="match status" value="1"/>
</dbReference>
<dbReference type="SUPFAM" id="SSF55729">
    <property type="entry name" value="Acyl-CoA N-acyltransferases (Nat)"/>
    <property type="match status" value="1"/>
</dbReference>